<organism evidence="3">
    <name type="scientific">Staphylothermus marinus</name>
    <dbReference type="NCBI Taxonomy" id="2280"/>
    <lineage>
        <taxon>Archaea</taxon>
        <taxon>Thermoproteota</taxon>
        <taxon>Thermoprotei</taxon>
        <taxon>Desulfurococcales</taxon>
        <taxon>Desulfurococcaceae</taxon>
        <taxon>Staphylothermus</taxon>
    </lineage>
</organism>
<dbReference type="AlphaFoldDB" id="A0A7C4JL55"/>
<dbReference type="GO" id="GO:0016787">
    <property type="term" value="F:hydrolase activity"/>
    <property type="evidence" value="ECO:0007669"/>
    <property type="project" value="UniProtKB-KW"/>
</dbReference>
<proteinExistence type="predicted"/>
<name>A0A7C4JL55_STAMA</name>
<evidence type="ECO:0000313" key="2">
    <source>
        <dbReference type="EMBL" id="HGQ59276.1"/>
    </source>
</evidence>
<dbReference type="PANTHER" id="PTHR43794">
    <property type="entry name" value="AMINOHYDROLASE SSNA-RELATED"/>
    <property type="match status" value="1"/>
</dbReference>
<evidence type="ECO:0000259" key="1">
    <source>
        <dbReference type="Pfam" id="PF01979"/>
    </source>
</evidence>
<dbReference type="InterPro" id="IPR050287">
    <property type="entry name" value="MTA/SAH_deaminase"/>
</dbReference>
<protein>
    <submittedName>
        <fullName evidence="3">Amidohydrolase</fullName>
    </submittedName>
</protein>
<feature type="domain" description="Amidohydrolase-related" evidence="1">
    <location>
        <begin position="194"/>
        <end position="341"/>
    </location>
</feature>
<dbReference type="Gene3D" id="3.20.20.140">
    <property type="entry name" value="Metal-dependent hydrolases"/>
    <property type="match status" value="1"/>
</dbReference>
<sequence>MKRGSPALIINLHHILYGEELEDLGRAHLVVEDGFIKEIGRSWVGDAHINGGVAVPLPVNAHIHLNDYRAPDHHFGLSLSDYAGRKGLKHSLIQLYKEPLMPSELLNLFLQYSYIVDYQEKYLLCRELAYELGKIHTNYIGLSRPVDWVNDDLEEILKHCSGLGISNPVVIPVFRSSEIARISRNRIVSSHISENRWMEETGGLHYLLSLGIKLKQVVHGVFLEDWEFKILADQGITLVSCPRSNIWFSGKLPDYHKALKYGVRVAIGTDNAGCFHPDIWEEAFILLYYSKIDPLTILKFILINGYYSIGLKPLVIKEGGLAYFMVIDLGIANERSGNIYLSLINRFKWSRINLIIKGKHVFNNATIVV</sequence>
<accession>A0A7C4JL55</accession>
<dbReference type="Pfam" id="PF01979">
    <property type="entry name" value="Amidohydro_1"/>
    <property type="match status" value="1"/>
</dbReference>
<dbReference type="EMBL" id="DTBP01000013">
    <property type="protein sequence ID" value="HGQ73758.1"/>
    <property type="molecule type" value="Genomic_DNA"/>
</dbReference>
<dbReference type="PANTHER" id="PTHR43794:SF5">
    <property type="entry name" value="CHLOROHYDROLASE FAMILY PROTEIN"/>
    <property type="match status" value="1"/>
</dbReference>
<dbReference type="InterPro" id="IPR006680">
    <property type="entry name" value="Amidohydro-rel"/>
</dbReference>
<keyword evidence="3" id="KW-0378">Hydrolase</keyword>
<dbReference type="SUPFAM" id="SSF51556">
    <property type="entry name" value="Metallo-dependent hydrolases"/>
    <property type="match status" value="1"/>
</dbReference>
<gene>
    <name evidence="2" type="ORF">ENU09_00900</name>
    <name evidence="3" type="ORF">ENU20_01595</name>
</gene>
<comment type="caution">
    <text evidence="3">The sequence shown here is derived from an EMBL/GenBank/DDBJ whole genome shotgun (WGS) entry which is preliminary data.</text>
</comment>
<dbReference type="InterPro" id="IPR032466">
    <property type="entry name" value="Metal_Hydrolase"/>
</dbReference>
<dbReference type="EMBL" id="DTBE01000027">
    <property type="protein sequence ID" value="HGQ59276.1"/>
    <property type="molecule type" value="Genomic_DNA"/>
</dbReference>
<evidence type="ECO:0000313" key="3">
    <source>
        <dbReference type="EMBL" id="HGQ73758.1"/>
    </source>
</evidence>
<reference evidence="3" key="1">
    <citation type="journal article" date="2020" name="mSystems">
        <title>Genome- and Community-Level Interaction Insights into Carbon Utilization and Element Cycling Functions of Hydrothermarchaeota in Hydrothermal Sediment.</title>
        <authorList>
            <person name="Zhou Z."/>
            <person name="Liu Y."/>
            <person name="Xu W."/>
            <person name="Pan J."/>
            <person name="Luo Z.H."/>
            <person name="Li M."/>
        </authorList>
    </citation>
    <scope>NUCLEOTIDE SEQUENCE [LARGE SCALE GENOMIC DNA]</scope>
    <source>
        <strain evidence="2">SpSt-638</strain>
        <strain evidence="3">SpSt-648</strain>
    </source>
</reference>